<evidence type="ECO:0000256" key="4">
    <source>
        <dbReference type="SAM" id="MobiDB-lite"/>
    </source>
</evidence>
<dbReference type="InterPro" id="IPR001680">
    <property type="entry name" value="WD40_rpt"/>
</dbReference>
<feature type="compositionally biased region" description="Polar residues" evidence="4">
    <location>
        <begin position="380"/>
        <end position="395"/>
    </location>
</feature>
<dbReference type="PANTHER" id="PTHR14107">
    <property type="entry name" value="WD REPEAT PROTEIN"/>
    <property type="match status" value="1"/>
</dbReference>
<dbReference type="AlphaFoldDB" id="A0AAD9UY14"/>
<dbReference type="InterPro" id="IPR051362">
    <property type="entry name" value="WD_repeat_creC_regulators"/>
</dbReference>
<dbReference type="SMART" id="SM00320">
    <property type="entry name" value="WD40"/>
    <property type="match status" value="4"/>
</dbReference>
<protein>
    <submittedName>
        <fullName evidence="5">WD repeat-containing protein 20</fullName>
    </submittedName>
</protein>
<comment type="caution">
    <text evidence="5">The sequence shown here is derived from an EMBL/GenBank/DDBJ whole genome shotgun (WGS) entry which is preliminary data.</text>
</comment>
<feature type="region of interest" description="Disordered" evidence="4">
    <location>
        <begin position="361"/>
        <end position="395"/>
    </location>
</feature>
<dbReference type="PANTHER" id="PTHR14107:SF16">
    <property type="entry name" value="AT02583P"/>
    <property type="match status" value="1"/>
</dbReference>
<dbReference type="InterPro" id="IPR036322">
    <property type="entry name" value="WD40_repeat_dom_sf"/>
</dbReference>
<accession>A0AAD9UY14</accession>
<dbReference type="SUPFAM" id="SSF50978">
    <property type="entry name" value="WD40 repeat-like"/>
    <property type="match status" value="1"/>
</dbReference>
<evidence type="ECO:0000313" key="6">
    <source>
        <dbReference type="Proteomes" id="UP001249851"/>
    </source>
</evidence>
<reference evidence="5" key="1">
    <citation type="journal article" date="2023" name="G3 (Bethesda)">
        <title>Whole genome assembly and annotation of the endangered Caribbean coral Acropora cervicornis.</title>
        <authorList>
            <person name="Selwyn J.D."/>
            <person name="Vollmer S.V."/>
        </authorList>
    </citation>
    <scope>NUCLEOTIDE SEQUENCE</scope>
    <source>
        <strain evidence="5">K2</strain>
    </source>
</reference>
<dbReference type="PROSITE" id="PS50082">
    <property type="entry name" value="WD_REPEATS_2"/>
    <property type="match status" value="1"/>
</dbReference>
<keyword evidence="6" id="KW-1185">Reference proteome</keyword>
<sequence>MAKTRVRTKSAIARANRSVCLGRESKMASGRGHVNQEIKQHFATKEGCYRLLDLSVYSRPNKVPYNAQQCHPVRVSFVTVKDQGGCNDRIAFNVGRELYFYIYKGVRKMLITPSIVGPICRERYEAADLTKPLDKRLYKGTIPTCHDFNLLTRSAESLELLIGFSAGQVQLLDPVKHEVNKLFNEERLVDKTKVMCLKWIPGSENLFLVAHESGNMFVYNKEHPAGVGPPQYALMKQGPGYSIHSGKSKTTRNPVCKWTIGEGSINEFAFSPDCKHIATANQDGFLRIFDFDMQTLCGVMKSYFGGLKCVCWSPDGKYIVTGGEDDLVTVWSFFERRVIARGVGHQSWVQVVAFDPYTTSVSGRGGVDDSDEEEIEQNGVAPSQRASSVTPEDKNVTSYRFGSVGQDTHFMLWDLGEDVLRPQRPRGRSVRATISLSNSHITSTHSLSNGPISHDTNHSGSGNAVAPCPVSSFDAPKNLTQVHSLTISMESLVSTGNVSPGTVLCPRMEDVCILEPLVAKKVANERLTALSFREDCIVMACHEGFIRTWARPGKVVRCAPNGDSSLSEDDDTEDHNSDALPASPLSS</sequence>
<dbReference type="Pfam" id="PF00400">
    <property type="entry name" value="WD40"/>
    <property type="match status" value="2"/>
</dbReference>
<dbReference type="PROSITE" id="PS50294">
    <property type="entry name" value="WD_REPEATS_REGION"/>
    <property type="match status" value="1"/>
</dbReference>
<keyword evidence="2" id="KW-0677">Repeat</keyword>
<organism evidence="5 6">
    <name type="scientific">Acropora cervicornis</name>
    <name type="common">Staghorn coral</name>
    <dbReference type="NCBI Taxonomy" id="6130"/>
    <lineage>
        <taxon>Eukaryota</taxon>
        <taxon>Metazoa</taxon>
        <taxon>Cnidaria</taxon>
        <taxon>Anthozoa</taxon>
        <taxon>Hexacorallia</taxon>
        <taxon>Scleractinia</taxon>
        <taxon>Astrocoeniina</taxon>
        <taxon>Acroporidae</taxon>
        <taxon>Acropora</taxon>
    </lineage>
</organism>
<evidence type="ECO:0000256" key="1">
    <source>
        <dbReference type="ARBA" id="ARBA00022574"/>
    </source>
</evidence>
<proteinExistence type="predicted"/>
<dbReference type="EMBL" id="JARQWQ010000074">
    <property type="protein sequence ID" value="KAK2553790.1"/>
    <property type="molecule type" value="Genomic_DNA"/>
</dbReference>
<reference evidence="5" key="2">
    <citation type="journal article" date="2023" name="Science">
        <title>Genomic signatures of disease resistance in endangered staghorn corals.</title>
        <authorList>
            <person name="Vollmer S.V."/>
            <person name="Selwyn J.D."/>
            <person name="Despard B.A."/>
            <person name="Roesel C.L."/>
        </authorList>
    </citation>
    <scope>NUCLEOTIDE SEQUENCE</scope>
    <source>
        <strain evidence="5">K2</strain>
    </source>
</reference>
<feature type="repeat" description="WD" evidence="3">
    <location>
        <begin position="300"/>
        <end position="341"/>
    </location>
</feature>
<dbReference type="Proteomes" id="UP001249851">
    <property type="component" value="Unassembled WGS sequence"/>
</dbReference>
<dbReference type="InterPro" id="IPR015943">
    <property type="entry name" value="WD40/YVTN_repeat-like_dom_sf"/>
</dbReference>
<name>A0AAD9UY14_ACRCE</name>
<keyword evidence="1 3" id="KW-0853">WD repeat</keyword>
<gene>
    <name evidence="5" type="ORF">P5673_024769</name>
</gene>
<evidence type="ECO:0000313" key="5">
    <source>
        <dbReference type="EMBL" id="KAK2553790.1"/>
    </source>
</evidence>
<feature type="region of interest" description="Disordered" evidence="4">
    <location>
        <begin position="561"/>
        <end position="587"/>
    </location>
</feature>
<evidence type="ECO:0000256" key="2">
    <source>
        <dbReference type="ARBA" id="ARBA00022737"/>
    </source>
</evidence>
<dbReference type="Gene3D" id="2.130.10.10">
    <property type="entry name" value="YVTN repeat-like/Quinoprotein amine dehydrogenase"/>
    <property type="match status" value="1"/>
</dbReference>
<evidence type="ECO:0000256" key="3">
    <source>
        <dbReference type="PROSITE-ProRule" id="PRU00221"/>
    </source>
</evidence>